<dbReference type="SUPFAM" id="SSF50324">
    <property type="entry name" value="Inorganic pyrophosphatase"/>
    <property type="match status" value="1"/>
</dbReference>
<dbReference type="InterPro" id="IPR036649">
    <property type="entry name" value="Pyrophosphatase_sf"/>
</dbReference>
<reference evidence="13 14" key="1">
    <citation type="journal article" date="2018" name="Nat. Ecol. Evol.">
        <title>Pezizomycetes genomes reveal the molecular basis of ectomycorrhizal truffle lifestyle.</title>
        <authorList>
            <person name="Murat C."/>
            <person name="Payen T."/>
            <person name="Noel B."/>
            <person name="Kuo A."/>
            <person name="Morin E."/>
            <person name="Chen J."/>
            <person name="Kohler A."/>
            <person name="Krizsan K."/>
            <person name="Balestrini R."/>
            <person name="Da Silva C."/>
            <person name="Montanini B."/>
            <person name="Hainaut M."/>
            <person name="Levati E."/>
            <person name="Barry K.W."/>
            <person name="Belfiori B."/>
            <person name="Cichocki N."/>
            <person name="Clum A."/>
            <person name="Dockter R.B."/>
            <person name="Fauchery L."/>
            <person name="Guy J."/>
            <person name="Iotti M."/>
            <person name="Le Tacon F."/>
            <person name="Lindquist E.A."/>
            <person name="Lipzen A."/>
            <person name="Malagnac F."/>
            <person name="Mello A."/>
            <person name="Molinier V."/>
            <person name="Miyauchi S."/>
            <person name="Poulain J."/>
            <person name="Riccioni C."/>
            <person name="Rubini A."/>
            <person name="Sitrit Y."/>
            <person name="Splivallo R."/>
            <person name="Traeger S."/>
            <person name="Wang M."/>
            <person name="Zifcakova L."/>
            <person name="Wipf D."/>
            <person name="Zambonelli A."/>
            <person name="Paolocci F."/>
            <person name="Nowrousian M."/>
            <person name="Ottonello S."/>
            <person name="Baldrian P."/>
            <person name="Spatafora J.W."/>
            <person name="Henrissat B."/>
            <person name="Nagy L.G."/>
            <person name="Aury J.M."/>
            <person name="Wincker P."/>
            <person name="Grigoriev I.V."/>
            <person name="Bonfante P."/>
            <person name="Martin F.M."/>
        </authorList>
    </citation>
    <scope>NUCLEOTIDE SEQUENCE [LARGE SCALE GENOMIC DNA]</scope>
    <source>
        <strain evidence="13 14">RN42</strain>
    </source>
</reference>
<dbReference type="Pfam" id="PF00719">
    <property type="entry name" value="Pyrophosphatase"/>
    <property type="match status" value="1"/>
</dbReference>
<evidence type="ECO:0000313" key="14">
    <source>
        <dbReference type="Proteomes" id="UP000275078"/>
    </source>
</evidence>
<dbReference type="GO" id="GO:0004427">
    <property type="term" value="F:inorganic diphosphate phosphatase activity"/>
    <property type="evidence" value="ECO:0007669"/>
    <property type="project" value="UniProtKB-EC"/>
</dbReference>
<keyword evidence="6" id="KW-0479">Metal-binding</keyword>
<evidence type="ECO:0000256" key="2">
    <source>
        <dbReference type="ARBA" id="ARBA00004496"/>
    </source>
</evidence>
<keyword evidence="5" id="KW-0963">Cytoplasm</keyword>
<comment type="cofactor">
    <cofactor evidence="1">
        <name>Mg(2+)</name>
        <dbReference type="ChEBI" id="CHEBI:18420"/>
    </cofactor>
</comment>
<evidence type="ECO:0000256" key="7">
    <source>
        <dbReference type="ARBA" id="ARBA00022801"/>
    </source>
</evidence>
<sequence length="389" mass="43182">MRVSNRLVSATSRSVSFYSGLGKSLRPLTAPSAVCFSCETSPAPRQSPGPASCRLFSSLSSSLSSSSRRRTIPTTASSSSSRSALIARHLSSSSTENQSNMSGYTVRKVAQPNTLEHRIYIEKDGVPISPFHDIPLYANEQKTILNMIVEIPRWTNGKLEISKEEPLNPIKQDIKKGKLRFVRNCFPHKGYLWNYGAFPQTWEDPNHIHPETKAKGDNDPLDVCEIGELVGYPGQIKRVKVLGVMALLDEEETDWKVIVIDEKDPLAPKLNDIEDVERHLPGLLRATNEWFRIYKIPDGKPENQFAFSGECKNKKYAMDVIRETAEAWDRLIQGKVNPGEISLTNTTVQQSPARVEPSALPAIPAGQNLAPAPIDPSIDKWFFISGASV</sequence>
<dbReference type="InterPro" id="IPR008162">
    <property type="entry name" value="Pyrophosphatase"/>
</dbReference>
<dbReference type="EC" id="3.6.1.1" evidence="4"/>
<dbReference type="Gene3D" id="3.90.80.10">
    <property type="entry name" value="Inorganic pyrophosphatase"/>
    <property type="match status" value="1"/>
</dbReference>
<name>A0A3N4ILB9_ASCIM</name>
<dbReference type="FunFam" id="3.90.80.10:FF:000004">
    <property type="entry name" value="Inorganic pyrophosphatase"/>
    <property type="match status" value="1"/>
</dbReference>
<protein>
    <recommendedName>
        <fullName evidence="10">Inorganic pyrophosphatase</fullName>
        <ecNumber evidence="4">3.6.1.1</ecNumber>
    </recommendedName>
    <alternativeName>
        <fullName evidence="9">Pyrophosphate phospho-hydrolase</fullName>
    </alternativeName>
</protein>
<comment type="subcellular location">
    <subcellularLocation>
        <location evidence="2">Cytoplasm</location>
    </subcellularLocation>
</comment>
<evidence type="ECO:0000256" key="4">
    <source>
        <dbReference type="ARBA" id="ARBA00012146"/>
    </source>
</evidence>
<dbReference type="GO" id="GO:0005737">
    <property type="term" value="C:cytoplasm"/>
    <property type="evidence" value="ECO:0007669"/>
    <property type="project" value="UniProtKB-SubCell"/>
</dbReference>
<comment type="similarity">
    <text evidence="3">Belongs to the PPase family.</text>
</comment>
<accession>A0A3N4ILB9</accession>
<evidence type="ECO:0000256" key="6">
    <source>
        <dbReference type="ARBA" id="ARBA00022723"/>
    </source>
</evidence>
<dbReference type="GO" id="GO:0006796">
    <property type="term" value="P:phosphate-containing compound metabolic process"/>
    <property type="evidence" value="ECO:0007669"/>
    <property type="project" value="InterPro"/>
</dbReference>
<evidence type="ECO:0000256" key="12">
    <source>
        <dbReference type="SAM" id="MobiDB-lite"/>
    </source>
</evidence>
<dbReference type="PANTHER" id="PTHR10286">
    <property type="entry name" value="INORGANIC PYROPHOSPHATASE"/>
    <property type="match status" value="1"/>
</dbReference>
<dbReference type="PROSITE" id="PS00387">
    <property type="entry name" value="PPASE"/>
    <property type="match status" value="1"/>
</dbReference>
<evidence type="ECO:0000313" key="13">
    <source>
        <dbReference type="EMBL" id="RPA86935.1"/>
    </source>
</evidence>
<dbReference type="AlphaFoldDB" id="A0A3N4ILB9"/>
<dbReference type="EMBL" id="ML119648">
    <property type="protein sequence ID" value="RPA86935.1"/>
    <property type="molecule type" value="Genomic_DNA"/>
</dbReference>
<evidence type="ECO:0000256" key="9">
    <source>
        <dbReference type="ARBA" id="ARBA00032535"/>
    </source>
</evidence>
<evidence type="ECO:0000256" key="5">
    <source>
        <dbReference type="ARBA" id="ARBA00022490"/>
    </source>
</evidence>
<dbReference type="GO" id="GO:0000287">
    <property type="term" value="F:magnesium ion binding"/>
    <property type="evidence" value="ECO:0007669"/>
    <property type="project" value="InterPro"/>
</dbReference>
<evidence type="ECO:0000256" key="11">
    <source>
        <dbReference type="ARBA" id="ARBA00047820"/>
    </source>
</evidence>
<gene>
    <name evidence="13" type="ORF">BJ508DRAFT_411084</name>
</gene>
<proteinExistence type="inferred from homology"/>
<comment type="catalytic activity">
    <reaction evidence="11">
        <text>diphosphate + H2O = 2 phosphate + H(+)</text>
        <dbReference type="Rhea" id="RHEA:24576"/>
        <dbReference type="ChEBI" id="CHEBI:15377"/>
        <dbReference type="ChEBI" id="CHEBI:15378"/>
        <dbReference type="ChEBI" id="CHEBI:33019"/>
        <dbReference type="ChEBI" id="CHEBI:43474"/>
        <dbReference type="EC" id="3.6.1.1"/>
    </reaction>
</comment>
<dbReference type="OrthoDB" id="1608002at2759"/>
<dbReference type="STRING" id="1160509.A0A3N4ILB9"/>
<feature type="region of interest" description="Disordered" evidence="12">
    <location>
        <begin position="65"/>
        <end position="105"/>
    </location>
</feature>
<organism evidence="13 14">
    <name type="scientific">Ascobolus immersus RN42</name>
    <dbReference type="NCBI Taxonomy" id="1160509"/>
    <lineage>
        <taxon>Eukaryota</taxon>
        <taxon>Fungi</taxon>
        <taxon>Dikarya</taxon>
        <taxon>Ascomycota</taxon>
        <taxon>Pezizomycotina</taxon>
        <taxon>Pezizomycetes</taxon>
        <taxon>Pezizales</taxon>
        <taxon>Ascobolaceae</taxon>
        <taxon>Ascobolus</taxon>
    </lineage>
</organism>
<evidence type="ECO:0000256" key="1">
    <source>
        <dbReference type="ARBA" id="ARBA00001946"/>
    </source>
</evidence>
<evidence type="ECO:0000256" key="10">
    <source>
        <dbReference type="ARBA" id="ARBA00040300"/>
    </source>
</evidence>
<dbReference type="CDD" id="cd00412">
    <property type="entry name" value="pyrophosphatase"/>
    <property type="match status" value="1"/>
</dbReference>
<evidence type="ECO:0000256" key="8">
    <source>
        <dbReference type="ARBA" id="ARBA00022842"/>
    </source>
</evidence>
<keyword evidence="8" id="KW-0460">Magnesium</keyword>
<dbReference type="Proteomes" id="UP000275078">
    <property type="component" value="Unassembled WGS sequence"/>
</dbReference>
<evidence type="ECO:0000256" key="3">
    <source>
        <dbReference type="ARBA" id="ARBA00006220"/>
    </source>
</evidence>
<keyword evidence="14" id="KW-1185">Reference proteome</keyword>
<feature type="compositionally biased region" description="Low complexity" evidence="12">
    <location>
        <begin position="65"/>
        <end position="102"/>
    </location>
</feature>
<keyword evidence="7" id="KW-0378">Hydrolase</keyword>